<accession>A0A8S9NMD7</accession>
<evidence type="ECO:0000313" key="1">
    <source>
        <dbReference type="EMBL" id="KAF3506268.1"/>
    </source>
</evidence>
<reference evidence="1" key="1">
    <citation type="submission" date="2019-12" db="EMBL/GenBank/DDBJ databases">
        <title>Genome sequencing and annotation of Brassica cretica.</title>
        <authorList>
            <person name="Studholme D.J."/>
            <person name="Sarris P."/>
        </authorList>
    </citation>
    <scope>NUCLEOTIDE SEQUENCE</scope>
    <source>
        <strain evidence="1">PFS-109/04</strain>
        <tissue evidence="1">Leaf</tissue>
    </source>
</reference>
<dbReference type="AlphaFoldDB" id="A0A8S9NMD7"/>
<comment type="caution">
    <text evidence="1">The sequence shown here is derived from an EMBL/GenBank/DDBJ whole genome shotgun (WGS) entry which is preliminary data.</text>
</comment>
<protein>
    <submittedName>
        <fullName evidence="1">Uncharacterized protein</fullName>
    </submittedName>
</protein>
<dbReference type="EMBL" id="QGKX02001521">
    <property type="protein sequence ID" value="KAF3506268.1"/>
    <property type="molecule type" value="Genomic_DNA"/>
</dbReference>
<gene>
    <name evidence="1" type="ORF">F2Q69_00007631</name>
</gene>
<sequence length="52" mass="5806">MEASQGNKRMVVVGRRKPAIKSKKLLYQEFTTCEFPVDLMAVAVASSVEVFD</sequence>
<name>A0A8S9NMD7_BRACR</name>
<proteinExistence type="predicted"/>
<evidence type="ECO:0000313" key="2">
    <source>
        <dbReference type="Proteomes" id="UP000712600"/>
    </source>
</evidence>
<organism evidence="1 2">
    <name type="scientific">Brassica cretica</name>
    <name type="common">Mustard</name>
    <dbReference type="NCBI Taxonomy" id="69181"/>
    <lineage>
        <taxon>Eukaryota</taxon>
        <taxon>Viridiplantae</taxon>
        <taxon>Streptophyta</taxon>
        <taxon>Embryophyta</taxon>
        <taxon>Tracheophyta</taxon>
        <taxon>Spermatophyta</taxon>
        <taxon>Magnoliopsida</taxon>
        <taxon>eudicotyledons</taxon>
        <taxon>Gunneridae</taxon>
        <taxon>Pentapetalae</taxon>
        <taxon>rosids</taxon>
        <taxon>malvids</taxon>
        <taxon>Brassicales</taxon>
        <taxon>Brassicaceae</taxon>
        <taxon>Brassiceae</taxon>
        <taxon>Brassica</taxon>
    </lineage>
</organism>
<dbReference type="Proteomes" id="UP000712600">
    <property type="component" value="Unassembled WGS sequence"/>
</dbReference>